<dbReference type="PANTHER" id="PTHR45566">
    <property type="entry name" value="HTH-TYPE TRANSCRIPTIONAL REGULATOR YHJB-RELATED"/>
    <property type="match status" value="1"/>
</dbReference>
<evidence type="ECO:0000259" key="4">
    <source>
        <dbReference type="PROSITE" id="PS50043"/>
    </source>
</evidence>
<protein>
    <submittedName>
        <fullName evidence="6">DNA-binding response regulator</fullName>
    </submittedName>
</protein>
<dbReference type="RefSeq" id="WP_284217452.1">
    <property type="nucleotide sequence ID" value="NZ_BSOT01000005.1"/>
</dbReference>
<name>A0AA37SZE9_9ALTE</name>
<dbReference type="GO" id="GO:0006355">
    <property type="term" value="P:regulation of DNA-templated transcription"/>
    <property type="evidence" value="ECO:0007669"/>
    <property type="project" value="InterPro"/>
</dbReference>
<dbReference type="InterPro" id="IPR051015">
    <property type="entry name" value="EvgA-like"/>
</dbReference>
<dbReference type="GO" id="GO:0000160">
    <property type="term" value="P:phosphorelay signal transduction system"/>
    <property type="evidence" value="ECO:0007669"/>
    <property type="project" value="InterPro"/>
</dbReference>
<reference evidence="6" key="1">
    <citation type="journal article" date="2014" name="Int. J. Syst. Evol. Microbiol.">
        <title>Complete genome sequence of Corynebacterium casei LMG S-19264T (=DSM 44701T), isolated from a smear-ripened cheese.</title>
        <authorList>
            <consortium name="US DOE Joint Genome Institute (JGI-PGF)"/>
            <person name="Walter F."/>
            <person name="Albersmeier A."/>
            <person name="Kalinowski J."/>
            <person name="Ruckert C."/>
        </authorList>
    </citation>
    <scope>NUCLEOTIDE SEQUENCE</scope>
    <source>
        <strain evidence="6">NBRC 110023</strain>
    </source>
</reference>
<feature type="domain" description="Response regulatory" evidence="5">
    <location>
        <begin position="3"/>
        <end position="119"/>
    </location>
</feature>
<dbReference type="CDD" id="cd17535">
    <property type="entry name" value="REC_NarL-like"/>
    <property type="match status" value="1"/>
</dbReference>
<dbReference type="PRINTS" id="PR00038">
    <property type="entry name" value="HTHLUXR"/>
</dbReference>
<dbReference type="EMBL" id="BSOT01000005">
    <property type="protein sequence ID" value="GLR71154.1"/>
    <property type="molecule type" value="Genomic_DNA"/>
</dbReference>
<dbReference type="AlphaFoldDB" id="A0AA37SZE9"/>
<dbReference type="PROSITE" id="PS50110">
    <property type="entry name" value="RESPONSE_REGULATORY"/>
    <property type="match status" value="1"/>
</dbReference>
<dbReference type="SUPFAM" id="SSF52172">
    <property type="entry name" value="CheY-like"/>
    <property type="match status" value="1"/>
</dbReference>
<keyword evidence="7" id="KW-1185">Reference proteome</keyword>
<reference evidence="6" key="2">
    <citation type="submission" date="2023-01" db="EMBL/GenBank/DDBJ databases">
        <title>Draft genome sequence of Agaribacter marinus strain NBRC 110023.</title>
        <authorList>
            <person name="Sun Q."/>
            <person name="Mori K."/>
        </authorList>
    </citation>
    <scope>NUCLEOTIDE SEQUENCE</scope>
    <source>
        <strain evidence="6">NBRC 110023</strain>
    </source>
</reference>
<dbReference type="SMART" id="SM00421">
    <property type="entry name" value="HTH_LUXR"/>
    <property type="match status" value="1"/>
</dbReference>
<evidence type="ECO:0000313" key="6">
    <source>
        <dbReference type="EMBL" id="GLR71154.1"/>
    </source>
</evidence>
<evidence type="ECO:0000256" key="3">
    <source>
        <dbReference type="PROSITE-ProRule" id="PRU00169"/>
    </source>
</evidence>
<dbReference type="InterPro" id="IPR058245">
    <property type="entry name" value="NreC/VraR/RcsB-like_REC"/>
</dbReference>
<proteinExistence type="predicted"/>
<dbReference type="InterPro" id="IPR011006">
    <property type="entry name" value="CheY-like_superfamily"/>
</dbReference>
<dbReference type="PROSITE" id="PS00622">
    <property type="entry name" value="HTH_LUXR_1"/>
    <property type="match status" value="1"/>
</dbReference>
<sequence>MRTLLIADDHPLYREAMKNTLLNEYSSLHIIESVNVKNTLELLDGASVSLLLLDLYMPDSTDLHGFLRIQKEYPDLPIVVVSAVDDILLISKVMRFGARGFIPKTSKVEDIVDAIDTIFKGQIWLPKEISKQTALLDKEFTELVDKVAELTPAQYNVLCCMRGGLLNKQIGYQLNIAEATVKAHVTATFKKLGINNRTQAVMIASKLNLEMPPLKA</sequence>
<accession>A0AA37SZE9</accession>
<feature type="domain" description="HTH luxR-type" evidence="4">
    <location>
        <begin position="143"/>
        <end position="208"/>
    </location>
</feature>
<dbReference type="Pfam" id="PF00196">
    <property type="entry name" value="GerE"/>
    <property type="match status" value="1"/>
</dbReference>
<gene>
    <name evidence="6" type="ORF">GCM10007852_20620</name>
</gene>
<dbReference type="SUPFAM" id="SSF46894">
    <property type="entry name" value="C-terminal effector domain of the bipartite response regulators"/>
    <property type="match status" value="1"/>
</dbReference>
<dbReference type="Gene3D" id="3.40.50.2300">
    <property type="match status" value="1"/>
</dbReference>
<evidence type="ECO:0000313" key="7">
    <source>
        <dbReference type="Proteomes" id="UP001156601"/>
    </source>
</evidence>
<evidence type="ECO:0000259" key="5">
    <source>
        <dbReference type="PROSITE" id="PS50110"/>
    </source>
</evidence>
<dbReference type="PANTHER" id="PTHR45566:SF1">
    <property type="entry name" value="HTH-TYPE TRANSCRIPTIONAL REGULATOR YHJB-RELATED"/>
    <property type="match status" value="1"/>
</dbReference>
<dbReference type="InterPro" id="IPR016032">
    <property type="entry name" value="Sig_transdc_resp-reg_C-effctor"/>
</dbReference>
<keyword evidence="2 6" id="KW-0238">DNA-binding</keyword>
<dbReference type="CDD" id="cd06170">
    <property type="entry name" value="LuxR_C_like"/>
    <property type="match status" value="1"/>
</dbReference>
<dbReference type="GO" id="GO:0003677">
    <property type="term" value="F:DNA binding"/>
    <property type="evidence" value="ECO:0007669"/>
    <property type="project" value="UniProtKB-KW"/>
</dbReference>
<evidence type="ECO:0000256" key="1">
    <source>
        <dbReference type="ARBA" id="ARBA00022553"/>
    </source>
</evidence>
<dbReference type="Pfam" id="PF00072">
    <property type="entry name" value="Response_reg"/>
    <property type="match status" value="1"/>
</dbReference>
<dbReference type="PROSITE" id="PS50043">
    <property type="entry name" value="HTH_LUXR_2"/>
    <property type="match status" value="1"/>
</dbReference>
<feature type="modified residue" description="4-aspartylphosphate" evidence="3">
    <location>
        <position position="54"/>
    </location>
</feature>
<dbReference type="InterPro" id="IPR000792">
    <property type="entry name" value="Tscrpt_reg_LuxR_C"/>
</dbReference>
<dbReference type="InterPro" id="IPR001789">
    <property type="entry name" value="Sig_transdc_resp-reg_receiver"/>
</dbReference>
<dbReference type="Proteomes" id="UP001156601">
    <property type="component" value="Unassembled WGS sequence"/>
</dbReference>
<dbReference type="SMART" id="SM00448">
    <property type="entry name" value="REC"/>
    <property type="match status" value="1"/>
</dbReference>
<keyword evidence="1 3" id="KW-0597">Phosphoprotein</keyword>
<comment type="caution">
    <text evidence="6">The sequence shown here is derived from an EMBL/GenBank/DDBJ whole genome shotgun (WGS) entry which is preliminary data.</text>
</comment>
<evidence type="ECO:0000256" key="2">
    <source>
        <dbReference type="ARBA" id="ARBA00023125"/>
    </source>
</evidence>
<organism evidence="6 7">
    <name type="scientific">Agaribacter marinus</name>
    <dbReference type="NCBI Taxonomy" id="1431249"/>
    <lineage>
        <taxon>Bacteria</taxon>
        <taxon>Pseudomonadati</taxon>
        <taxon>Pseudomonadota</taxon>
        <taxon>Gammaproteobacteria</taxon>
        <taxon>Alteromonadales</taxon>
        <taxon>Alteromonadaceae</taxon>
        <taxon>Agaribacter</taxon>
    </lineage>
</organism>